<dbReference type="PANTHER" id="PTHR22604">
    <property type="entry name" value="OXIDOREDUCTASES"/>
    <property type="match status" value="1"/>
</dbReference>
<gene>
    <name evidence="7" type="ORF">HYPSUDRAFT_78730</name>
</gene>
<comment type="catalytic activity">
    <reaction evidence="5">
        <text>D-xylose + NADP(+) = D-xylono-1,5-lactone + NADPH + H(+)</text>
        <dbReference type="Rhea" id="RHEA:22000"/>
        <dbReference type="ChEBI" id="CHEBI:15378"/>
        <dbReference type="ChEBI" id="CHEBI:15867"/>
        <dbReference type="ChEBI" id="CHEBI:53455"/>
        <dbReference type="ChEBI" id="CHEBI:57783"/>
        <dbReference type="ChEBI" id="CHEBI:58349"/>
        <dbReference type="EC" id="1.1.1.179"/>
    </reaction>
</comment>
<name>A0A0D2KYM7_HYPSF</name>
<keyword evidence="2" id="KW-0560">Oxidoreductase</keyword>
<sequence length="401" mass="44916">MALFLQTYMSVHQYIDSWIRASCKKTDNALKLGIISSATINAAAIIHPVQSHADVRLYAIASRDASKAASLANKYGFQKSYGAYEDLLSDKEIDFVYISLPNSLHFEWSLKALAADKNVLVEKPFTSNAREAQILVDKARECGKVLMEACAWEFHPAAHRFRQLLDSQEFGSITNTYAGIASTPPIPSTDIRWKYELSGGSLMDMCNVVSLTRFALHAKTPDAVLHATATASQDDPRVDSSMVATMRFKVANANTHFTERNVISTVYTDMARRPAYGLVPRVWELPTICVETELANVYFYNAAMPDIYHYIAITNKETGDTRYERMYGGGPLWGDRGKNSWSIYRYQLEAFVDKLRGRHPVWWIDGEDSIAQMKTIDEIYVASGLPLRPTNVIAALIIPSS</sequence>
<dbReference type="InterPro" id="IPR036291">
    <property type="entry name" value="NAD(P)-bd_dom_sf"/>
</dbReference>
<evidence type="ECO:0000259" key="6">
    <source>
        <dbReference type="Pfam" id="PF01408"/>
    </source>
</evidence>
<evidence type="ECO:0000256" key="5">
    <source>
        <dbReference type="ARBA" id="ARBA00049233"/>
    </source>
</evidence>
<feature type="domain" description="Gfo/Idh/MocA-like oxidoreductase N-terminal" evidence="6">
    <location>
        <begin position="42"/>
        <end position="148"/>
    </location>
</feature>
<dbReference type="SUPFAM" id="SSF51735">
    <property type="entry name" value="NAD(P)-binding Rossmann-fold domains"/>
    <property type="match status" value="1"/>
</dbReference>
<evidence type="ECO:0000313" key="8">
    <source>
        <dbReference type="Proteomes" id="UP000054270"/>
    </source>
</evidence>
<dbReference type="Pfam" id="PF01408">
    <property type="entry name" value="GFO_IDH_MocA"/>
    <property type="match status" value="1"/>
</dbReference>
<keyword evidence="8" id="KW-1185">Reference proteome</keyword>
<protein>
    <recommendedName>
        <fullName evidence="3">D-xylose 1-dehydrogenase (NADP(+), D-xylono-1,5-lactone-forming)</fullName>
        <ecNumber evidence="3">1.1.1.179</ecNumber>
    </recommendedName>
    <alternativeName>
        <fullName evidence="4">D-xylose-NADP dehydrogenase</fullName>
    </alternativeName>
</protein>
<dbReference type="EMBL" id="KN817576">
    <property type="protein sequence ID" value="KJA19597.1"/>
    <property type="molecule type" value="Genomic_DNA"/>
</dbReference>
<dbReference type="Gene3D" id="3.40.50.720">
    <property type="entry name" value="NAD(P)-binding Rossmann-like Domain"/>
    <property type="match status" value="1"/>
</dbReference>
<evidence type="ECO:0000256" key="1">
    <source>
        <dbReference type="ARBA" id="ARBA00010928"/>
    </source>
</evidence>
<dbReference type="SUPFAM" id="SSF55347">
    <property type="entry name" value="Glyceraldehyde-3-phosphate dehydrogenase-like, C-terminal domain"/>
    <property type="match status" value="1"/>
</dbReference>
<dbReference type="Proteomes" id="UP000054270">
    <property type="component" value="Unassembled WGS sequence"/>
</dbReference>
<comment type="similarity">
    <text evidence="1">Belongs to the Gfo/Idh/MocA family.</text>
</comment>
<dbReference type="InterPro" id="IPR050984">
    <property type="entry name" value="Gfo/Idh/MocA_domain"/>
</dbReference>
<dbReference type="OrthoDB" id="64915at2759"/>
<organism evidence="7 8">
    <name type="scientific">Hypholoma sublateritium (strain FD-334 SS-4)</name>
    <dbReference type="NCBI Taxonomy" id="945553"/>
    <lineage>
        <taxon>Eukaryota</taxon>
        <taxon>Fungi</taxon>
        <taxon>Dikarya</taxon>
        <taxon>Basidiomycota</taxon>
        <taxon>Agaricomycotina</taxon>
        <taxon>Agaricomycetes</taxon>
        <taxon>Agaricomycetidae</taxon>
        <taxon>Agaricales</taxon>
        <taxon>Agaricineae</taxon>
        <taxon>Strophariaceae</taxon>
        <taxon>Hypholoma</taxon>
    </lineage>
</organism>
<dbReference type="EC" id="1.1.1.179" evidence="3"/>
<reference evidence="8" key="1">
    <citation type="submission" date="2014-04" db="EMBL/GenBank/DDBJ databases">
        <title>Evolutionary Origins and Diversification of the Mycorrhizal Mutualists.</title>
        <authorList>
            <consortium name="DOE Joint Genome Institute"/>
            <consortium name="Mycorrhizal Genomics Consortium"/>
            <person name="Kohler A."/>
            <person name="Kuo A."/>
            <person name="Nagy L.G."/>
            <person name="Floudas D."/>
            <person name="Copeland A."/>
            <person name="Barry K.W."/>
            <person name="Cichocki N."/>
            <person name="Veneault-Fourrey C."/>
            <person name="LaButti K."/>
            <person name="Lindquist E.A."/>
            <person name="Lipzen A."/>
            <person name="Lundell T."/>
            <person name="Morin E."/>
            <person name="Murat C."/>
            <person name="Riley R."/>
            <person name="Ohm R."/>
            <person name="Sun H."/>
            <person name="Tunlid A."/>
            <person name="Henrissat B."/>
            <person name="Grigoriev I.V."/>
            <person name="Hibbett D.S."/>
            <person name="Martin F."/>
        </authorList>
    </citation>
    <scope>NUCLEOTIDE SEQUENCE [LARGE SCALE GENOMIC DNA]</scope>
    <source>
        <strain evidence="8">FD-334 SS-4</strain>
    </source>
</reference>
<dbReference type="InterPro" id="IPR000683">
    <property type="entry name" value="Gfo/Idh/MocA-like_OxRdtase_N"/>
</dbReference>
<evidence type="ECO:0000256" key="2">
    <source>
        <dbReference type="ARBA" id="ARBA00023002"/>
    </source>
</evidence>
<accession>A0A0D2KYM7</accession>
<dbReference type="OMA" id="EEAFHWQ"/>
<evidence type="ECO:0000313" key="7">
    <source>
        <dbReference type="EMBL" id="KJA19597.1"/>
    </source>
</evidence>
<dbReference type="GO" id="GO:0000166">
    <property type="term" value="F:nucleotide binding"/>
    <property type="evidence" value="ECO:0007669"/>
    <property type="project" value="InterPro"/>
</dbReference>
<dbReference type="PANTHER" id="PTHR22604:SF105">
    <property type="entry name" value="TRANS-1,2-DIHYDROBENZENE-1,2-DIOL DEHYDROGENASE"/>
    <property type="match status" value="1"/>
</dbReference>
<proteinExistence type="inferred from homology"/>
<dbReference type="Gene3D" id="3.30.360.10">
    <property type="entry name" value="Dihydrodipicolinate Reductase, domain 2"/>
    <property type="match status" value="1"/>
</dbReference>
<dbReference type="AlphaFoldDB" id="A0A0D2KYM7"/>
<evidence type="ECO:0000256" key="3">
    <source>
        <dbReference type="ARBA" id="ARBA00038984"/>
    </source>
</evidence>
<evidence type="ECO:0000256" key="4">
    <source>
        <dbReference type="ARBA" id="ARBA00042988"/>
    </source>
</evidence>
<dbReference type="GO" id="GO:0047837">
    <property type="term" value="F:D-xylose 1-dehydrogenase (NADP+) activity"/>
    <property type="evidence" value="ECO:0007669"/>
    <property type="project" value="UniProtKB-EC"/>
</dbReference>
<dbReference type="STRING" id="945553.A0A0D2KYM7"/>